<keyword evidence="8" id="KW-1185">Reference proteome</keyword>
<proteinExistence type="inferred from homology"/>
<dbReference type="InterPro" id="IPR027417">
    <property type="entry name" value="P-loop_NTPase"/>
</dbReference>
<comment type="similarity">
    <text evidence="1">Belongs to the disease resistance NB-LRR family.</text>
</comment>
<reference evidence="7" key="2">
    <citation type="submission" date="2021-12" db="EMBL/GenBank/DDBJ databases">
        <title>Resequencing data analysis of finger millet.</title>
        <authorList>
            <person name="Hatakeyama M."/>
            <person name="Aluri S."/>
            <person name="Balachadran M.T."/>
            <person name="Sivarajan S.R."/>
            <person name="Poveda L."/>
            <person name="Shimizu-Inatsugi R."/>
            <person name="Schlapbach R."/>
            <person name="Sreeman S.M."/>
            <person name="Shimizu K.K."/>
        </authorList>
    </citation>
    <scope>NUCLEOTIDE SEQUENCE</scope>
</reference>
<name>A0AAV5D5S6_ELECO</name>
<evidence type="ECO:0000256" key="3">
    <source>
        <dbReference type="ARBA" id="ARBA00022737"/>
    </source>
</evidence>
<evidence type="ECO:0000259" key="6">
    <source>
        <dbReference type="Pfam" id="PF18052"/>
    </source>
</evidence>
<feature type="domain" description="Disease resistance N-terminal" evidence="6">
    <location>
        <begin position="9"/>
        <end position="93"/>
    </location>
</feature>
<dbReference type="AlphaFoldDB" id="A0AAV5D5S6"/>
<dbReference type="Proteomes" id="UP001054889">
    <property type="component" value="Unassembled WGS sequence"/>
</dbReference>
<evidence type="ECO:0000256" key="2">
    <source>
        <dbReference type="ARBA" id="ARBA00022614"/>
    </source>
</evidence>
<dbReference type="PANTHER" id="PTHR33377">
    <property type="entry name" value="OS10G0134700 PROTEIN-RELATED"/>
    <property type="match status" value="1"/>
</dbReference>
<reference evidence="7" key="1">
    <citation type="journal article" date="2018" name="DNA Res.">
        <title>Multiple hybrid de novo genome assembly of finger millet, an orphan allotetraploid crop.</title>
        <authorList>
            <person name="Hatakeyama M."/>
            <person name="Aluri S."/>
            <person name="Balachadran M.T."/>
            <person name="Sivarajan S.R."/>
            <person name="Patrignani A."/>
            <person name="Gruter S."/>
            <person name="Poveda L."/>
            <person name="Shimizu-Inatsugi R."/>
            <person name="Baeten J."/>
            <person name="Francoijs K.J."/>
            <person name="Nataraja K.N."/>
            <person name="Reddy Y.A.N."/>
            <person name="Phadnis S."/>
            <person name="Ravikumar R.L."/>
            <person name="Schlapbach R."/>
            <person name="Sreeman S.M."/>
            <person name="Shimizu K.K."/>
        </authorList>
    </citation>
    <scope>NUCLEOTIDE SEQUENCE</scope>
</reference>
<evidence type="ECO:0000256" key="1">
    <source>
        <dbReference type="ARBA" id="ARBA00008894"/>
    </source>
</evidence>
<dbReference type="PANTHER" id="PTHR33377:SF54">
    <property type="entry name" value="OS01G0256300 PROTEIN"/>
    <property type="match status" value="1"/>
</dbReference>
<dbReference type="InterPro" id="IPR041118">
    <property type="entry name" value="Rx_N"/>
</dbReference>
<keyword evidence="2" id="KW-0433">Leucine-rich repeat</keyword>
<keyword evidence="4" id="KW-0547">Nucleotide-binding</keyword>
<accession>A0AAV5D5S6</accession>
<keyword evidence="5" id="KW-0611">Plant defense</keyword>
<gene>
    <name evidence="7" type="primary">ga23050</name>
    <name evidence="7" type="ORF">PR202_ga23050</name>
</gene>
<evidence type="ECO:0000313" key="8">
    <source>
        <dbReference type="Proteomes" id="UP001054889"/>
    </source>
</evidence>
<evidence type="ECO:0000313" key="7">
    <source>
        <dbReference type="EMBL" id="GJN05425.1"/>
    </source>
</evidence>
<dbReference type="GO" id="GO:0006952">
    <property type="term" value="P:defense response"/>
    <property type="evidence" value="ECO:0007669"/>
    <property type="project" value="UniProtKB-KW"/>
</dbReference>
<evidence type="ECO:0000256" key="5">
    <source>
        <dbReference type="ARBA" id="ARBA00022821"/>
    </source>
</evidence>
<dbReference type="GO" id="GO:0000166">
    <property type="term" value="F:nucleotide binding"/>
    <property type="evidence" value="ECO:0007669"/>
    <property type="project" value="UniProtKB-KW"/>
</dbReference>
<organism evidence="7 8">
    <name type="scientific">Eleusine coracana subsp. coracana</name>
    <dbReference type="NCBI Taxonomy" id="191504"/>
    <lineage>
        <taxon>Eukaryota</taxon>
        <taxon>Viridiplantae</taxon>
        <taxon>Streptophyta</taxon>
        <taxon>Embryophyta</taxon>
        <taxon>Tracheophyta</taxon>
        <taxon>Spermatophyta</taxon>
        <taxon>Magnoliopsida</taxon>
        <taxon>Liliopsida</taxon>
        <taxon>Poales</taxon>
        <taxon>Poaceae</taxon>
        <taxon>PACMAD clade</taxon>
        <taxon>Chloridoideae</taxon>
        <taxon>Cynodonteae</taxon>
        <taxon>Eleusininae</taxon>
        <taxon>Eleusine</taxon>
    </lineage>
</organism>
<keyword evidence="3" id="KW-0677">Repeat</keyword>
<dbReference type="EMBL" id="BQKI01000012">
    <property type="protein sequence ID" value="GJN05425.1"/>
    <property type="molecule type" value="Genomic_DNA"/>
</dbReference>
<evidence type="ECO:0000256" key="4">
    <source>
        <dbReference type="ARBA" id="ARBA00022741"/>
    </source>
</evidence>
<dbReference type="Pfam" id="PF18052">
    <property type="entry name" value="Rx_N"/>
    <property type="match status" value="1"/>
</dbReference>
<dbReference type="SUPFAM" id="SSF52540">
    <property type="entry name" value="P-loop containing nucleoside triphosphate hydrolases"/>
    <property type="match status" value="1"/>
</dbReference>
<comment type="caution">
    <text evidence="7">The sequence shown here is derived from an EMBL/GenBank/DDBJ whole genome shotgun (WGS) entry which is preliminary data.</text>
</comment>
<protein>
    <recommendedName>
        <fullName evidence="6">Disease resistance N-terminal domain-containing protein</fullName>
    </recommendedName>
</protein>
<sequence>MDILLPAVASDLVGRLFSFLIKKYQERGATDTTIRLQRTLVRARVIVEEAEGRQIDNRAMLLQLNKLRQELCRAGYALDAVRWRATDPSRSRRSRTMMSRSLSQTRPALSGDTFDVLPVMVETMEAALGDMREIVVLLNSCPRLTKQPYSAYLFLERCMFGRQMEKEEVIGFLLKPSQELDVLPIIGPPDVGKRTLVEHVCLDERVRERFTEIHRLRSDELDVDSHGNLSGSFDFTARSLIVIDIIDANTDAKESWRRFHSAIHDHTHRGTKIIIICRTEAHLRLGTVPPLRLHPPRREELWYFFRALAFGAADPNERPDLLRIAMEMCDDGMGDLAPFRAANIVAASLGTADLSACSWRRVHKVYAEATMLQLDVTGDDFDAVCYLCQPVKDTPGTPCLFYNGRKLTGVAPSELPKVTMPELLTGSSLPLVGETRFDVLVWHSRIPPYVSYIATCDTSTAHHQHVVALKKRLLNKRRRDHHEDIGNSN</sequence>